<feature type="domain" description="DNA polymerase III delta N-terminal" evidence="1">
    <location>
        <begin position="31"/>
        <end position="100"/>
    </location>
</feature>
<dbReference type="GO" id="GO:0006260">
    <property type="term" value="P:DNA replication"/>
    <property type="evidence" value="ECO:0007669"/>
    <property type="project" value="InterPro"/>
</dbReference>
<gene>
    <name evidence="3" type="ORF">CO054_02220</name>
</gene>
<comment type="caution">
    <text evidence="3">The sequence shown here is derived from an EMBL/GenBank/DDBJ whole genome shotgun (WGS) entry which is preliminary data.</text>
</comment>
<dbReference type="InterPro" id="IPR027417">
    <property type="entry name" value="P-loop_NTPase"/>
</dbReference>
<dbReference type="Pfam" id="PF21694">
    <property type="entry name" value="DNA_pol3_delta_C"/>
    <property type="match status" value="1"/>
</dbReference>
<name>A0A2M8ESE8_9BACT</name>
<dbReference type="AlphaFoldDB" id="A0A2M8ESE8"/>
<dbReference type="InterPro" id="IPR010372">
    <property type="entry name" value="DNA_pol3_delta_N"/>
</dbReference>
<evidence type="ECO:0000259" key="2">
    <source>
        <dbReference type="Pfam" id="PF21694"/>
    </source>
</evidence>
<sequence length="228" mass="26428">MLILHGENLVASRKRLKEEIDNFRLKFKGEVIKFAGNQVDLTQIKQAVESSSLFGQNRLIVIENLFSGSPSTEKQKIVGYLKQNLPKNLLIWEKRKIDNRVLAHFKAQVFQFDLTPIIFRFLDSLVPNNQKFSLSLLHQCFDQDAPEIVFYMLGRQIRLLIIAADLGENGLIEIPEWKRKKLISQAKEFSLTKLLQLYRQLLKIDWQQKTGQTPFDLASQLDLFIASL</sequence>
<dbReference type="EMBL" id="PFSF01000046">
    <property type="protein sequence ID" value="PJC28048.1"/>
    <property type="molecule type" value="Genomic_DNA"/>
</dbReference>
<dbReference type="Proteomes" id="UP000229816">
    <property type="component" value="Unassembled WGS sequence"/>
</dbReference>
<feature type="domain" description="DNA polymerase III delta subunit-like C-terminal" evidence="2">
    <location>
        <begin position="118"/>
        <end position="221"/>
    </location>
</feature>
<dbReference type="GO" id="GO:0009360">
    <property type="term" value="C:DNA polymerase III complex"/>
    <property type="evidence" value="ECO:0007669"/>
    <property type="project" value="InterPro"/>
</dbReference>
<dbReference type="InterPro" id="IPR008921">
    <property type="entry name" value="DNA_pol3_clamp-load_cplx_C"/>
</dbReference>
<evidence type="ECO:0000259" key="1">
    <source>
        <dbReference type="Pfam" id="PF06144"/>
    </source>
</evidence>
<dbReference type="Gene3D" id="1.20.272.10">
    <property type="match status" value="1"/>
</dbReference>
<evidence type="ECO:0008006" key="5">
    <source>
        <dbReference type="Google" id="ProtNLM"/>
    </source>
</evidence>
<reference evidence="4" key="1">
    <citation type="submission" date="2017-09" db="EMBL/GenBank/DDBJ databases">
        <title>Depth-based differentiation of microbial function through sediment-hosted aquifers and enrichment of novel symbionts in the deep terrestrial subsurface.</title>
        <authorList>
            <person name="Probst A.J."/>
            <person name="Ladd B."/>
            <person name="Jarett J.K."/>
            <person name="Geller-Mcgrath D.E."/>
            <person name="Sieber C.M.K."/>
            <person name="Emerson J.B."/>
            <person name="Anantharaman K."/>
            <person name="Thomas B.C."/>
            <person name="Malmstrom R."/>
            <person name="Stieglmeier M."/>
            <person name="Klingl A."/>
            <person name="Woyke T."/>
            <person name="Ryan C.M."/>
            <person name="Banfield J.F."/>
        </authorList>
    </citation>
    <scope>NUCLEOTIDE SEQUENCE [LARGE SCALE GENOMIC DNA]</scope>
</reference>
<dbReference type="Pfam" id="PF06144">
    <property type="entry name" value="DNA_pol3_delta"/>
    <property type="match status" value="1"/>
</dbReference>
<proteinExistence type="predicted"/>
<dbReference type="GO" id="GO:0003887">
    <property type="term" value="F:DNA-directed DNA polymerase activity"/>
    <property type="evidence" value="ECO:0007669"/>
    <property type="project" value="InterPro"/>
</dbReference>
<organism evidence="3 4">
    <name type="scientific">Candidatus Shapirobacteria bacterium CG_4_9_14_0_2_um_filter_39_11</name>
    <dbReference type="NCBI Taxonomy" id="1974478"/>
    <lineage>
        <taxon>Bacteria</taxon>
        <taxon>Candidatus Shapironibacteriota</taxon>
    </lineage>
</organism>
<evidence type="ECO:0000313" key="4">
    <source>
        <dbReference type="Proteomes" id="UP000229816"/>
    </source>
</evidence>
<dbReference type="GO" id="GO:0003677">
    <property type="term" value="F:DNA binding"/>
    <property type="evidence" value="ECO:0007669"/>
    <property type="project" value="InterPro"/>
</dbReference>
<accession>A0A2M8ESE8</accession>
<protein>
    <recommendedName>
        <fullName evidence="5">DNA polymerase III delta N-terminal domain-containing protein</fullName>
    </recommendedName>
</protein>
<evidence type="ECO:0000313" key="3">
    <source>
        <dbReference type="EMBL" id="PJC28048.1"/>
    </source>
</evidence>
<dbReference type="Gene3D" id="3.40.50.300">
    <property type="entry name" value="P-loop containing nucleotide triphosphate hydrolases"/>
    <property type="match status" value="1"/>
</dbReference>
<dbReference type="SUPFAM" id="SSF48019">
    <property type="entry name" value="post-AAA+ oligomerization domain-like"/>
    <property type="match status" value="1"/>
</dbReference>
<dbReference type="InterPro" id="IPR048466">
    <property type="entry name" value="DNA_pol3_delta-like_C"/>
</dbReference>